<dbReference type="AlphaFoldDB" id="A0A9X3AXY0"/>
<accession>A0A9X3AXY0</accession>
<gene>
    <name evidence="2" type="ORF">NE535_17625</name>
</gene>
<comment type="caution">
    <text evidence="2">The sequence shown here is derived from an EMBL/GenBank/DDBJ whole genome shotgun (WGS) entry which is preliminary data.</text>
</comment>
<dbReference type="RefSeq" id="WP_261299897.1">
    <property type="nucleotide sequence ID" value="NZ_JAMTCD010000036.1"/>
</dbReference>
<feature type="region of interest" description="Disordered" evidence="1">
    <location>
        <begin position="24"/>
        <end position="54"/>
    </location>
</feature>
<evidence type="ECO:0000313" key="2">
    <source>
        <dbReference type="EMBL" id="MCT7943578.1"/>
    </source>
</evidence>
<organism evidence="2 3">
    <name type="scientific">Shewanella holmiensis</name>
    <dbReference type="NCBI Taxonomy" id="2952222"/>
    <lineage>
        <taxon>Bacteria</taxon>
        <taxon>Pseudomonadati</taxon>
        <taxon>Pseudomonadota</taxon>
        <taxon>Gammaproteobacteria</taxon>
        <taxon>Alteromonadales</taxon>
        <taxon>Shewanellaceae</taxon>
        <taxon>Shewanella</taxon>
    </lineage>
</organism>
<feature type="compositionally biased region" description="Polar residues" evidence="1">
    <location>
        <begin position="24"/>
        <end position="41"/>
    </location>
</feature>
<proteinExistence type="predicted"/>
<sequence length="182" mass="19851">MHAISAQGSSVTANPRLSAYNLTQKVEPTENQPNRTAQPKRSVNTTTNTSTSVSISPQAHALLAAEQSKVQSTPYVDMDAKPTAENSIETTKPAPIKDNEKLDNYVQFKKAQMKYQIYADMANISSGNSGSIKPATAYYLSNNEDARAFTVNSMTRNHQVAMLNTYAETTKSAKNQAINTKT</sequence>
<evidence type="ECO:0000256" key="1">
    <source>
        <dbReference type="SAM" id="MobiDB-lite"/>
    </source>
</evidence>
<name>A0A9X3AXY0_9GAMM</name>
<dbReference type="EMBL" id="JAMTCD010000036">
    <property type="protein sequence ID" value="MCT7943578.1"/>
    <property type="molecule type" value="Genomic_DNA"/>
</dbReference>
<reference evidence="2" key="1">
    <citation type="journal article" date="2023" name="Int. J. Syst. Evol. Microbiol.">
        <title>&lt;i&gt;Shewanella septentrionalis&lt;/i&gt; sp. nov. and &lt;i&gt;Shewanella holmiensis&lt;/i&gt; sp. nov., isolated from Baltic Sea water and sediments.</title>
        <authorList>
            <person name="Martin-Rodriguez A.J."/>
            <person name="Thorell K."/>
            <person name="Joffre E."/>
            <person name="Jensie-Markopoulos S."/>
            <person name="Moore E.R.B."/>
            <person name="Sjoling A."/>
        </authorList>
    </citation>
    <scope>NUCLEOTIDE SEQUENCE</scope>
    <source>
        <strain evidence="2">SP1S2-7</strain>
    </source>
</reference>
<dbReference type="Proteomes" id="UP001155546">
    <property type="component" value="Unassembled WGS sequence"/>
</dbReference>
<feature type="compositionally biased region" description="Low complexity" evidence="1">
    <location>
        <begin position="42"/>
        <end position="54"/>
    </location>
</feature>
<evidence type="ECO:0000313" key="3">
    <source>
        <dbReference type="Proteomes" id="UP001155546"/>
    </source>
</evidence>
<keyword evidence="3" id="KW-1185">Reference proteome</keyword>
<protein>
    <submittedName>
        <fullName evidence="2">Uncharacterized protein</fullName>
    </submittedName>
</protein>